<reference evidence="10" key="1">
    <citation type="submission" date="2023-11" db="EMBL/GenBank/DDBJ databases">
        <title>Completed genome sequence of Mycoplasma equirhinis type strain M432/72.</title>
        <authorList>
            <person name="Spergser J."/>
        </authorList>
    </citation>
    <scope>NUCLEOTIDE SEQUENCE [LARGE SCALE GENOMIC DNA]</scope>
    <source>
        <strain evidence="10">M432/72</strain>
    </source>
</reference>
<dbReference type="PRINTS" id="PR00120">
    <property type="entry name" value="HATPASE"/>
</dbReference>
<dbReference type="InterPro" id="IPR006068">
    <property type="entry name" value="ATPase_P-typ_cation-transptr_C"/>
</dbReference>
<dbReference type="GeneID" id="94493637"/>
<evidence type="ECO:0000256" key="3">
    <source>
        <dbReference type="ARBA" id="ARBA00022741"/>
    </source>
</evidence>
<dbReference type="InterPro" id="IPR008250">
    <property type="entry name" value="ATPase_P-typ_transduc_dom_A_sf"/>
</dbReference>
<name>A0ABZ0P9Z8_9BACT</name>
<feature type="transmembrane region" description="Helical" evidence="8">
    <location>
        <begin position="103"/>
        <end position="122"/>
    </location>
</feature>
<dbReference type="Pfam" id="PF00689">
    <property type="entry name" value="Cation_ATPase_C"/>
    <property type="match status" value="1"/>
</dbReference>
<comment type="subcellular location">
    <subcellularLocation>
        <location evidence="1">Membrane</location>
        <topology evidence="1">Multi-pass membrane protein</topology>
    </subcellularLocation>
</comment>
<feature type="transmembrane region" description="Helical" evidence="8">
    <location>
        <begin position="301"/>
        <end position="334"/>
    </location>
</feature>
<dbReference type="InterPro" id="IPR023298">
    <property type="entry name" value="ATPase_P-typ_TM_dom_sf"/>
</dbReference>
<dbReference type="SFLD" id="SFLDF00027">
    <property type="entry name" value="p-type_atpase"/>
    <property type="match status" value="1"/>
</dbReference>
<dbReference type="PRINTS" id="PR00119">
    <property type="entry name" value="CATATPASE"/>
</dbReference>
<dbReference type="Gene3D" id="2.70.150.10">
    <property type="entry name" value="Calcium-transporting ATPase, cytoplasmic transduction domain A"/>
    <property type="match status" value="1"/>
</dbReference>
<sequence>MTKLQKKSHNQIQYQINEIEIKTDIKTGLNENEIKARQEKYGKNKLDETKKLNPFIAYLSQFKDILVIILLFASLLSYILAIVNGVESNWNWYGNNNRLLIEFIEPTIILFVVLTNSAIGAIQEIKSAKAIDALKKLSPLQSRVIRNGNLMLIEATDITIGDIVMVESGDVIPADGYLLTSSNLSVIESSLTGESEPAFKDANMARNLQLPIADRRFMVYSSSIVATGTGYFVVTAIAKNTELGKISNLVSSQKSTISPLQIKINKLGKIFGYTGLALFCLSFIVQIIFQLATKSSLTDKIFWSTSIVNAISLAVAAIPEGLIAFSSIILAIGIQRMAKQKAIVKDLMAVEALGSCAVICSDKTGTLTQNKMTIIDIFDGKNFSSKKQITNENLIKVIEYGSLCSEANLINDNGIYKVAGDPTEISFLYELEKHSINKYKNNLISQHPRLFTIPFDSSRKLMTSIHLINNENILITKGAPDVLLHKCANINQIEKQKILEQNEKWANQAYRVLAIGYRKVDNLFLNKVSQKNIEEIESGFEFLGLIAMIDPPRETARESILQCKRAGIKPIMITGDNLNTAIAIAKNLGIFTSGDKAITGTDLDKISDDELTKTIEQYSVYARVKPEDKLRIVNAWQKNEQVVAMTGDGVNDAPALKASDIGCAMGITGTEASKQAANIILADDNFATIVKAVDNGRSIYQKIKNVIQNLLITSIAEIILVFIGLLVFRAIFSSISWKSQLGNQEIYILSASQLLWINLFTHGFPAIALGLQDSKENFMNHRPIYKYESIFSGGMGIDTLCKGLLIGVLSMMGYYLGALWAYYNSPNNIISAASTMAFLILGITAAFNSINLMSSKPIILLNPIYYWKVYLSVIFSISFLIIVAFANKLALVFKGYVNLKSAPALIGIGLGLPMFLIPIYLIQKVTNLLVSKFEKFDSNNSGFVMIKSNNKSKHIQ</sequence>
<dbReference type="EMBL" id="CP137845">
    <property type="protein sequence ID" value="WPB53735.1"/>
    <property type="molecule type" value="Genomic_DNA"/>
</dbReference>
<dbReference type="InterPro" id="IPR036412">
    <property type="entry name" value="HAD-like_sf"/>
</dbReference>
<dbReference type="SFLD" id="SFLDG00002">
    <property type="entry name" value="C1.7:_P-type_atpase_like"/>
    <property type="match status" value="1"/>
</dbReference>
<feature type="transmembrane region" description="Helical" evidence="8">
    <location>
        <begin position="710"/>
        <end position="731"/>
    </location>
</feature>
<dbReference type="InterPro" id="IPR018303">
    <property type="entry name" value="ATPase_P-typ_P_site"/>
</dbReference>
<feature type="transmembrane region" description="Helical" evidence="8">
    <location>
        <begin position="869"/>
        <end position="890"/>
    </location>
</feature>
<dbReference type="SMART" id="SM00831">
    <property type="entry name" value="Cation_ATPase_N"/>
    <property type="match status" value="1"/>
</dbReference>
<organism evidence="10 11">
    <name type="scientific">Metamycoplasma equirhinis</name>
    <dbReference type="NCBI Taxonomy" id="92402"/>
    <lineage>
        <taxon>Bacteria</taxon>
        <taxon>Bacillati</taxon>
        <taxon>Mycoplasmatota</taxon>
        <taxon>Mycoplasmoidales</taxon>
        <taxon>Metamycoplasmataceae</taxon>
        <taxon>Metamycoplasma</taxon>
    </lineage>
</organism>
<dbReference type="InterPro" id="IPR044492">
    <property type="entry name" value="P_typ_ATPase_HD_dom"/>
</dbReference>
<dbReference type="Gene3D" id="3.40.1110.10">
    <property type="entry name" value="Calcium-transporting ATPase, cytoplasmic domain N"/>
    <property type="match status" value="1"/>
</dbReference>
<dbReference type="InterPro" id="IPR023299">
    <property type="entry name" value="ATPase_P-typ_cyto_dom_N"/>
</dbReference>
<dbReference type="InterPro" id="IPR001757">
    <property type="entry name" value="P_typ_ATPase"/>
</dbReference>
<dbReference type="SUPFAM" id="SSF81665">
    <property type="entry name" value="Calcium ATPase, transmembrane domain M"/>
    <property type="match status" value="1"/>
</dbReference>
<keyword evidence="4" id="KW-0067">ATP-binding</keyword>
<evidence type="ECO:0000256" key="8">
    <source>
        <dbReference type="SAM" id="Phobius"/>
    </source>
</evidence>
<evidence type="ECO:0000256" key="1">
    <source>
        <dbReference type="ARBA" id="ARBA00004141"/>
    </source>
</evidence>
<dbReference type="PANTHER" id="PTHR42861">
    <property type="entry name" value="CALCIUM-TRANSPORTING ATPASE"/>
    <property type="match status" value="1"/>
</dbReference>
<feature type="transmembrane region" description="Helical" evidence="8">
    <location>
        <begin position="65"/>
        <end position="83"/>
    </location>
</feature>
<dbReference type="Gene3D" id="1.20.1110.10">
    <property type="entry name" value="Calcium-transporting ATPase, transmembrane domain"/>
    <property type="match status" value="1"/>
</dbReference>
<keyword evidence="11" id="KW-1185">Reference proteome</keyword>
<feature type="transmembrane region" description="Helical" evidence="8">
    <location>
        <begin position="829"/>
        <end position="848"/>
    </location>
</feature>
<dbReference type="NCBIfam" id="TIGR01494">
    <property type="entry name" value="ATPase_P-type"/>
    <property type="match status" value="2"/>
</dbReference>
<keyword evidence="5" id="KW-1278">Translocase</keyword>
<evidence type="ECO:0000256" key="5">
    <source>
        <dbReference type="ARBA" id="ARBA00022967"/>
    </source>
</evidence>
<evidence type="ECO:0000256" key="7">
    <source>
        <dbReference type="ARBA" id="ARBA00023136"/>
    </source>
</evidence>
<dbReference type="SUPFAM" id="SSF81653">
    <property type="entry name" value="Calcium ATPase, transduction domain A"/>
    <property type="match status" value="1"/>
</dbReference>
<evidence type="ECO:0000256" key="6">
    <source>
        <dbReference type="ARBA" id="ARBA00022989"/>
    </source>
</evidence>
<feature type="transmembrane region" description="Helical" evidence="8">
    <location>
        <begin position="270"/>
        <end position="289"/>
    </location>
</feature>
<keyword evidence="6 8" id="KW-1133">Transmembrane helix</keyword>
<gene>
    <name evidence="10" type="ORF">R9B83_01960</name>
</gene>
<evidence type="ECO:0000259" key="9">
    <source>
        <dbReference type="SMART" id="SM00831"/>
    </source>
</evidence>
<dbReference type="InterPro" id="IPR004014">
    <property type="entry name" value="ATPase_P-typ_cation-transptr_N"/>
</dbReference>
<feature type="domain" description="Cation-transporting P-type ATPase N-terminal" evidence="9">
    <location>
        <begin position="13"/>
        <end position="82"/>
    </location>
</feature>
<dbReference type="PROSITE" id="PS00154">
    <property type="entry name" value="ATPASE_E1_E2"/>
    <property type="match status" value="1"/>
</dbReference>
<evidence type="ECO:0000256" key="2">
    <source>
        <dbReference type="ARBA" id="ARBA00022692"/>
    </source>
</evidence>
<proteinExistence type="predicted"/>
<accession>A0ABZ0P9Z8</accession>
<dbReference type="InterPro" id="IPR023214">
    <property type="entry name" value="HAD_sf"/>
</dbReference>
<dbReference type="SFLD" id="SFLDS00003">
    <property type="entry name" value="Haloacid_Dehalogenase"/>
    <property type="match status" value="1"/>
</dbReference>
<protein>
    <submittedName>
        <fullName evidence="10">Cation-translocating P-type ATPase</fullName>
    </submittedName>
</protein>
<feature type="transmembrane region" description="Helical" evidence="8">
    <location>
        <begin position="902"/>
        <end position="922"/>
    </location>
</feature>
<keyword evidence="2 8" id="KW-0812">Transmembrane</keyword>
<evidence type="ECO:0000256" key="4">
    <source>
        <dbReference type="ARBA" id="ARBA00022840"/>
    </source>
</evidence>
<dbReference type="Pfam" id="PF13246">
    <property type="entry name" value="Cation_ATPase"/>
    <property type="match status" value="1"/>
</dbReference>
<keyword evidence="7 8" id="KW-0472">Membrane</keyword>
<dbReference type="Pfam" id="PF00690">
    <property type="entry name" value="Cation_ATPase_N"/>
    <property type="match status" value="1"/>
</dbReference>
<keyword evidence="3" id="KW-0547">Nucleotide-binding</keyword>
<dbReference type="Proteomes" id="UP001303601">
    <property type="component" value="Chromosome"/>
</dbReference>
<feature type="transmembrane region" description="Helical" evidence="8">
    <location>
        <begin position="746"/>
        <end position="771"/>
    </location>
</feature>
<dbReference type="InterPro" id="IPR059000">
    <property type="entry name" value="ATPase_P-type_domA"/>
</dbReference>
<evidence type="ECO:0000313" key="10">
    <source>
        <dbReference type="EMBL" id="WPB53735.1"/>
    </source>
</evidence>
<dbReference type="RefSeq" id="WP_140031487.1">
    <property type="nucleotide sequence ID" value="NZ_CP137845.1"/>
</dbReference>
<dbReference type="Pfam" id="PF00122">
    <property type="entry name" value="E1-E2_ATPase"/>
    <property type="match status" value="1"/>
</dbReference>
<dbReference type="Gene3D" id="3.40.50.1000">
    <property type="entry name" value="HAD superfamily/HAD-like"/>
    <property type="match status" value="1"/>
</dbReference>
<dbReference type="SUPFAM" id="SSF56784">
    <property type="entry name" value="HAD-like"/>
    <property type="match status" value="1"/>
</dbReference>
<evidence type="ECO:0000313" key="11">
    <source>
        <dbReference type="Proteomes" id="UP001303601"/>
    </source>
</evidence>